<dbReference type="Proteomes" id="UP001597197">
    <property type="component" value="Unassembled WGS sequence"/>
</dbReference>
<keyword evidence="4" id="KW-1185">Reference proteome</keyword>
<gene>
    <name evidence="3" type="ORF">ACFSDX_17435</name>
</gene>
<accession>A0ABW4QX89</accession>
<evidence type="ECO:0000256" key="1">
    <source>
        <dbReference type="SAM" id="MobiDB-lite"/>
    </source>
</evidence>
<organism evidence="3 4">
    <name type="scientific">Hymenobacter bucti</name>
    <dbReference type="NCBI Taxonomy" id="1844114"/>
    <lineage>
        <taxon>Bacteria</taxon>
        <taxon>Pseudomonadati</taxon>
        <taxon>Bacteroidota</taxon>
        <taxon>Cytophagia</taxon>
        <taxon>Cytophagales</taxon>
        <taxon>Hymenobacteraceae</taxon>
        <taxon>Hymenobacter</taxon>
    </lineage>
</organism>
<reference evidence="4" key="1">
    <citation type="journal article" date="2019" name="Int. J. Syst. Evol. Microbiol.">
        <title>The Global Catalogue of Microorganisms (GCM) 10K type strain sequencing project: providing services to taxonomists for standard genome sequencing and annotation.</title>
        <authorList>
            <consortium name="The Broad Institute Genomics Platform"/>
            <consortium name="The Broad Institute Genome Sequencing Center for Infectious Disease"/>
            <person name="Wu L."/>
            <person name="Ma J."/>
        </authorList>
    </citation>
    <scope>NUCLEOTIDE SEQUENCE [LARGE SCALE GENOMIC DNA]</scope>
    <source>
        <strain evidence="4">CGMCC 1.15795</strain>
    </source>
</reference>
<protein>
    <recommendedName>
        <fullName evidence="5">CsbD family protein</fullName>
    </recommendedName>
</protein>
<comment type="caution">
    <text evidence="3">The sequence shown here is derived from an EMBL/GenBank/DDBJ whole genome shotgun (WGS) entry which is preliminary data.</text>
</comment>
<dbReference type="RefSeq" id="WP_382315843.1">
    <property type="nucleotide sequence ID" value="NZ_JBHUFD010000006.1"/>
</dbReference>
<evidence type="ECO:0000256" key="2">
    <source>
        <dbReference type="SAM" id="Phobius"/>
    </source>
</evidence>
<keyword evidence="2" id="KW-1133">Transmembrane helix</keyword>
<sequence>MGQANVLVVMVVGIRFATCIVGARSWGRRGRITEELELTAGLAGNKAGVVQESAKKMQLVPSKLCESGEALKARAAAAGKAIDSASGLPQRPRASPCQPTT</sequence>
<name>A0ABW4QX89_9BACT</name>
<keyword evidence="2" id="KW-0472">Membrane</keyword>
<feature type="region of interest" description="Disordered" evidence="1">
    <location>
        <begin position="82"/>
        <end position="101"/>
    </location>
</feature>
<evidence type="ECO:0000313" key="3">
    <source>
        <dbReference type="EMBL" id="MFD1874231.1"/>
    </source>
</evidence>
<keyword evidence="2" id="KW-0812">Transmembrane</keyword>
<evidence type="ECO:0000313" key="4">
    <source>
        <dbReference type="Proteomes" id="UP001597197"/>
    </source>
</evidence>
<feature type="transmembrane region" description="Helical" evidence="2">
    <location>
        <begin position="6"/>
        <end position="23"/>
    </location>
</feature>
<proteinExistence type="predicted"/>
<dbReference type="EMBL" id="JBHUFD010000006">
    <property type="protein sequence ID" value="MFD1874231.1"/>
    <property type="molecule type" value="Genomic_DNA"/>
</dbReference>
<evidence type="ECO:0008006" key="5">
    <source>
        <dbReference type="Google" id="ProtNLM"/>
    </source>
</evidence>